<accession>A0A381Z149</accession>
<sequence length="275" mass="30317">MDTWVQANSVSLSGSGYILPFRNDFRNAAMLVDSNSFFSVDAVSYPAGISGQSLRVNSKIKEHFLGFKISRTGYGIFPERNIENQKTGEYSASEVHFQIGYAKATQRGKIIVGANSGLFISNIQSYNAKAITFSPAVIFNLKLIKLGLSFHNFGKLYRSYSNNKENLPTVRVVSISGNLPNTRLELEVDHIFLSQTNREIVRISGLLELKSGLFIKSGLSSNRLDQQIDNPTIRNLISDLGFGIAYTTDDFIVDLGTYSYGPGGHIIGFGISSKF</sequence>
<protein>
    <recommendedName>
        <fullName evidence="2">DUF5723 domain-containing protein</fullName>
    </recommendedName>
</protein>
<proteinExistence type="predicted"/>
<gene>
    <name evidence="1" type="ORF">METZ01_LOCUS135466</name>
</gene>
<dbReference type="AlphaFoldDB" id="A0A381Z149"/>
<evidence type="ECO:0000313" key="1">
    <source>
        <dbReference type="EMBL" id="SVA82612.1"/>
    </source>
</evidence>
<reference evidence="1" key="1">
    <citation type="submission" date="2018-05" db="EMBL/GenBank/DDBJ databases">
        <authorList>
            <person name="Lanie J.A."/>
            <person name="Ng W.-L."/>
            <person name="Kazmierczak K.M."/>
            <person name="Andrzejewski T.M."/>
            <person name="Davidsen T.M."/>
            <person name="Wayne K.J."/>
            <person name="Tettelin H."/>
            <person name="Glass J.I."/>
            <person name="Rusch D."/>
            <person name="Podicherti R."/>
            <person name="Tsui H.-C.T."/>
            <person name="Winkler M.E."/>
        </authorList>
    </citation>
    <scope>NUCLEOTIDE SEQUENCE</scope>
</reference>
<name>A0A381Z149_9ZZZZ</name>
<evidence type="ECO:0008006" key="2">
    <source>
        <dbReference type="Google" id="ProtNLM"/>
    </source>
</evidence>
<dbReference type="EMBL" id="UINC01019503">
    <property type="protein sequence ID" value="SVA82612.1"/>
    <property type="molecule type" value="Genomic_DNA"/>
</dbReference>
<organism evidence="1">
    <name type="scientific">marine metagenome</name>
    <dbReference type="NCBI Taxonomy" id="408172"/>
    <lineage>
        <taxon>unclassified sequences</taxon>
        <taxon>metagenomes</taxon>
        <taxon>ecological metagenomes</taxon>
    </lineage>
</organism>